<dbReference type="eggNOG" id="COG1538">
    <property type="taxonomic scope" value="Bacteria"/>
</dbReference>
<evidence type="ECO:0000256" key="1">
    <source>
        <dbReference type="ARBA" id="ARBA00007613"/>
    </source>
</evidence>
<dbReference type="Gene3D" id="2.20.200.10">
    <property type="entry name" value="Outer membrane efflux proteins (OEP)"/>
    <property type="match status" value="1"/>
</dbReference>
<feature type="chain" id="PRO_5001930020" evidence="2">
    <location>
        <begin position="25"/>
        <end position="490"/>
    </location>
</feature>
<dbReference type="OrthoDB" id="9770517at2"/>
<evidence type="ECO:0000313" key="3">
    <source>
        <dbReference type="EMBL" id="AIT09047.1"/>
    </source>
</evidence>
<comment type="similarity">
    <text evidence="1">Belongs to the outer membrane factor (OMF) (TC 1.B.17) family.</text>
</comment>
<dbReference type="PANTHER" id="PTHR30203">
    <property type="entry name" value="OUTER MEMBRANE CATION EFFLUX PROTEIN"/>
    <property type="match status" value="1"/>
</dbReference>
<dbReference type="Pfam" id="PF02321">
    <property type="entry name" value="OEP"/>
    <property type="match status" value="2"/>
</dbReference>
<dbReference type="Proteomes" id="UP000029672">
    <property type="component" value="Chromosome"/>
</dbReference>
<dbReference type="RefSeq" id="WP_040008424.1">
    <property type="nucleotide sequence ID" value="NZ_CP009574.1"/>
</dbReference>
<dbReference type="AlphaFoldDB" id="A0A097ENA5"/>
<dbReference type="Gene3D" id="1.20.1600.10">
    <property type="entry name" value="Outer membrane efflux proteins (OEP)"/>
    <property type="match status" value="1"/>
</dbReference>
<dbReference type="InterPro" id="IPR010131">
    <property type="entry name" value="MdtP/NodT-like"/>
</dbReference>
<proteinExistence type="inferred from homology"/>
<dbReference type="GO" id="GO:0015562">
    <property type="term" value="F:efflux transmembrane transporter activity"/>
    <property type="evidence" value="ECO:0007669"/>
    <property type="project" value="InterPro"/>
</dbReference>
<dbReference type="HOGENOM" id="CLU_012817_13_3_6"/>
<reference evidence="3 4" key="1">
    <citation type="submission" date="2014-10" db="EMBL/GenBank/DDBJ databases">
        <title>Whole genome sequence of Francisella endociliophora strain FSC1006, isolated from a laboratory culture of the marine ciliate Euplotes raikovi.</title>
        <authorList>
            <person name="Granberg M."/>
            <person name="Backman S."/>
            <person name="Lundmark E."/>
            <person name="Nilsson E."/>
            <person name="Karlsson E."/>
            <person name="Thelaus J."/>
            <person name="Ohrman C."/>
            <person name="Larkeryd A."/>
            <person name="Stenberg P."/>
        </authorList>
    </citation>
    <scope>NUCLEOTIDE SEQUENCE [LARGE SCALE GENOMIC DNA]</scope>
    <source>
        <strain evidence="3 4">FSC1006</strain>
    </source>
</reference>
<name>A0A097ENA5_9GAMM</name>
<evidence type="ECO:0000256" key="2">
    <source>
        <dbReference type="SAM" id="SignalP"/>
    </source>
</evidence>
<dbReference type="STRING" id="1547445.LO80_03015"/>
<dbReference type="KEGG" id="frf:LO80_03015"/>
<keyword evidence="4" id="KW-1185">Reference proteome</keyword>
<dbReference type="PROSITE" id="PS51257">
    <property type="entry name" value="PROKAR_LIPOPROTEIN"/>
    <property type="match status" value="1"/>
</dbReference>
<dbReference type="PANTHER" id="PTHR30203:SF30">
    <property type="entry name" value="OUTER MEMBRANE PROTEIN-RELATED"/>
    <property type="match status" value="1"/>
</dbReference>
<protein>
    <submittedName>
        <fullName evidence="3">Transporter</fullName>
    </submittedName>
</protein>
<gene>
    <name evidence="3" type="ORF">LO80_03015</name>
</gene>
<evidence type="ECO:0000313" key="4">
    <source>
        <dbReference type="Proteomes" id="UP000029672"/>
    </source>
</evidence>
<organism evidence="3 4">
    <name type="scientific">Candidatus Francisella endociliophora</name>
    <dbReference type="NCBI Taxonomy" id="653937"/>
    <lineage>
        <taxon>Bacteria</taxon>
        <taxon>Pseudomonadati</taxon>
        <taxon>Pseudomonadota</taxon>
        <taxon>Gammaproteobacteria</taxon>
        <taxon>Thiotrichales</taxon>
        <taxon>Francisellaceae</taxon>
        <taxon>Francisella</taxon>
    </lineage>
</organism>
<accession>A0A097ENA5</accession>
<dbReference type="EMBL" id="CP009574">
    <property type="protein sequence ID" value="AIT09047.1"/>
    <property type="molecule type" value="Genomic_DNA"/>
</dbReference>
<dbReference type="SUPFAM" id="SSF56954">
    <property type="entry name" value="Outer membrane efflux proteins (OEP)"/>
    <property type="match status" value="1"/>
</dbReference>
<feature type="signal peptide" evidence="2">
    <location>
        <begin position="1"/>
        <end position="24"/>
    </location>
</feature>
<sequence length="490" mass="54379">MMKKKILSATLITTALITSSCSFFNPKYEKPEVKAPALWNSQDKNIEVTKDWNLTKVAWWRDFDDPVLNNLITTALKDNNKLQVSIGNILQANAEINKANYGWLPTASVGGGGFVAQAFDINSNLSIPQLNNVGTQTAGGSLVGIIPSYTINIARQFKLGEIARLSKKMQTNLKNTTRLSVISQVSAAYFSLITAQEQLKLQTQMVNQLELMFNYAKNQHKLGATSPMLEEVIRQQLEAQKGKVALIKNDIVHFQNTLKILMGRNPGKIVTSRTLNDINANVKVPVNMPSQVLENRPDVGIAEYKLETANANIGLARSQFFPSIDLTGTFGNATLALGELATMNAWAWAAEAVAAVPIFNMSILADSDKAKAQFYQGYYDYIDTLQHAFQDVDDSLSERSANQENYKKQTISLQSTERQESIFSRKYQTGAISKAEYTGITLNVLYQQMQVNQAKLKSLISIVNLYQALGSGYNVDNYSDPHYNNPAFDK</sequence>
<dbReference type="InterPro" id="IPR003423">
    <property type="entry name" value="OMP_efflux"/>
</dbReference>
<keyword evidence="2" id="KW-0732">Signal</keyword>